<evidence type="ECO:0000313" key="1">
    <source>
        <dbReference type="EMBL" id="OGI98622.1"/>
    </source>
</evidence>
<dbReference type="AlphaFoldDB" id="A0A1F6XWX9"/>
<evidence type="ECO:0000313" key="2">
    <source>
        <dbReference type="Proteomes" id="UP000176479"/>
    </source>
</evidence>
<sequence length="72" mass="7968">MEQRLNFYQIFKINPDGSIEPLRLVRIGGVQFGPGVRFGGGVSFGGVDLSQYISRDFSVEEKDGITIILGIY</sequence>
<protein>
    <submittedName>
        <fullName evidence="1">Uncharacterized protein</fullName>
    </submittedName>
</protein>
<name>A0A1F6XWX9_9BACT</name>
<proteinExistence type="predicted"/>
<accession>A0A1F6XWX9</accession>
<gene>
    <name evidence="1" type="ORF">A3H53_01235</name>
</gene>
<reference evidence="1 2" key="1">
    <citation type="journal article" date="2016" name="Nat. Commun.">
        <title>Thousands of microbial genomes shed light on interconnected biogeochemical processes in an aquifer system.</title>
        <authorList>
            <person name="Anantharaman K."/>
            <person name="Brown C.T."/>
            <person name="Hug L.A."/>
            <person name="Sharon I."/>
            <person name="Castelle C.J."/>
            <person name="Probst A.J."/>
            <person name="Thomas B.C."/>
            <person name="Singh A."/>
            <person name="Wilkins M.J."/>
            <person name="Karaoz U."/>
            <person name="Brodie E.L."/>
            <person name="Williams K.H."/>
            <person name="Hubbard S.S."/>
            <person name="Banfield J.F."/>
        </authorList>
    </citation>
    <scope>NUCLEOTIDE SEQUENCE [LARGE SCALE GENOMIC DNA]</scope>
</reference>
<organism evidence="1 2">
    <name type="scientific">Candidatus Nomurabacteria bacterium RIFCSPLOWO2_02_FULL_40_10</name>
    <dbReference type="NCBI Taxonomy" id="1801786"/>
    <lineage>
        <taxon>Bacteria</taxon>
        <taxon>Candidatus Nomuraibacteriota</taxon>
    </lineage>
</organism>
<dbReference type="EMBL" id="MFVK01000032">
    <property type="protein sequence ID" value="OGI98622.1"/>
    <property type="molecule type" value="Genomic_DNA"/>
</dbReference>
<dbReference type="Proteomes" id="UP000176479">
    <property type="component" value="Unassembled WGS sequence"/>
</dbReference>
<comment type="caution">
    <text evidence="1">The sequence shown here is derived from an EMBL/GenBank/DDBJ whole genome shotgun (WGS) entry which is preliminary data.</text>
</comment>